<name>A0A1F5P3B4_9BACT</name>
<dbReference type="PROSITE" id="PS51374">
    <property type="entry name" value="NDPK_LIKE"/>
    <property type="match status" value="1"/>
</dbReference>
<evidence type="ECO:0000256" key="3">
    <source>
        <dbReference type="ARBA" id="ARBA00012966"/>
    </source>
</evidence>
<evidence type="ECO:0000313" key="9">
    <source>
        <dbReference type="Proteomes" id="UP000176339"/>
    </source>
</evidence>
<dbReference type="InterPro" id="IPR034907">
    <property type="entry name" value="NDK-like_dom"/>
</dbReference>
<gene>
    <name evidence="8" type="ORF">A2846_01190</name>
</gene>
<feature type="domain" description="Nucleoside diphosphate kinase-like" evidence="7">
    <location>
        <begin position="7"/>
        <end position="187"/>
    </location>
</feature>
<organism evidence="8 9">
    <name type="scientific">Candidatus Doudnabacteria bacterium RIFCSPHIGHO2_01_FULL_49_9</name>
    <dbReference type="NCBI Taxonomy" id="1817827"/>
    <lineage>
        <taxon>Bacteria</taxon>
        <taxon>Candidatus Doudnaibacteriota</taxon>
    </lineage>
</organism>
<keyword evidence="4" id="KW-0808">Transferase</keyword>
<comment type="cofactor">
    <cofactor evidence="1">
        <name>Mg(2+)</name>
        <dbReference type="ChEBI" id="CHEBI:18420"/>
    </cofactor>
</comment>
<dbReference type="Pfam" id="PF00334">
    <property type="entry name" value="NDK"/>
    <property type="match status" value="2"/>
</dbReference>
<dbReference type="AlphaFoldDB" id="A0A1F5P3B4"/>
<dbReference type="SUPFAM" id="SSF54919">
    <property type="entry name" value="Nucleoside diphosphate kinase, NDK"/>
    <property type="match status" value="1"/>
</dbReference>
<comment type="caution">
    <text evidence="8">The sequence shown here is derived from an EMBL/GenBank/DDBJ whole genome shotgun (WGS) entry which is preliminary data.</text>
</comment>
<dbReference type="SMART" id="SM00562">
    <property type="entry name" value="NDK"/>
    <property type="match status" value="1"/>
</dbReference>
<comment type="caution">
    <text evidence="6">Lacks conserved residue(s) required for the propagation of feature annotation.</text>
</comment>
<evidence type="ECO:0000313" key="8">
    <source>
        <dbReference type="EMBL" id="OGE84383.1"/>
    </source>
</evidence>
<dbReference type="InterPro" id="IPR036850">
    <property type="entry name" value="NDK-like_dom_sf"/>
</dbReference>
<evidence type="ECO:0000256" key="1">
    <source>
        <dbReference type="ARBA" id="ARBA00001946"/>
    </source>
</evidence>
<dbReference type="PANTHER" id="PTHR11349">
    <property type="entry name" value="NUCLEOSIDE DIPHOSPHATE KINASE"/>
    <property type="match status" value="1"/>
</dbReference>
<dbReference type="EMBL" id="MFEN01000014">
    <property type="protein sequence ID" value="OGE84383.1"/>
    <property type="molecule type" value="Genomic_DNA"/>
</dbReference>
<evidence type="ECO:0000259" key="7">
    <source>
        <dbReference type="SMART" id="SM00562"/>
    </source>
</evidence>
<evidence type="ECO:0000256" key="4">
    <source>
        <dbReference type="ARBA" id="ARBA00022679"/>
    </source>
</evidence>
<dbReference type="Proteomes" id="UP000176339">
    <property type="component" value="Unassembled WGS sequence"/>
</dbReference>
<comment type="similarity">
    <text evidence="2 6">Belongs to the NDK family.</text>
</comment>
<evidence type="ECO:0000256" key="2">
    <source>
        <dbReference type="ARBA" id="ARBA00008142"/>
    </source>
</evidence>
<dbReference type="EC" id="2.7.4.6" evidence="3"/>
<sequence>MTKHPREELTFLMIKPDGVRRGLTGEIVRRVEQVGLKIVALEMQRPSRKQVDEHYPKAQSWITRLGDKTLATYEKFGFDAAAELGTNNPAKIGPMVRRWLIDFMTSAPVVIMAIKGVHAVTMVRKLAGNTMPSDAPLGTIRGDFSVDSAAAANREKRSVYNLVHASETENEARHEIKHWFGKSVIHDYHRTDDSVFQ</sequence>
<dbReference type="Gene3D" id="3.30.70.141">
    <property type="entry name" value="Nucleoside diphosphate kinase-like domain"/>
    <property type="match status" value="1"/>
</dbReference>
<protein>
    <recommendedName>
        <fullName evidence="3">nucleoside-diphosphate kinase</fullName>
        <ecNumber evidence="3">2.7.4.6</ecNumber>
    </recommendedName>
</protein>
<proteinExistence type="inferred from homology"/>
<reference evidence="8 9" key="1">
    <citation type="journal article" date="2016" name="Nat. Commun.">
        <title>Thousands of microbial genomes shed light on interconnected biogeochemical processes in an aquifer system.</title>
        <authorList>
            <person name="Anantharaman K."/>
            <person name="Brown C.T."/>
            <person name="Hug L.A."/>
            <person name="Sharon I."/>
            <person name="Castelle C.J."/>
            <person name="Probst A.J."/>
            <person name="Thomas B.C."/>
            <person name="Singh A."/>
            <person name="Wilkins M.J."/>
            <person name="Karaoz U."/>
            <person name="Brodie E.L."/>
            <person name="Williams K.H."/>
            <person name="Hubbard S.S."/>
            <person name="Banfield J.F."/>
        </authorList>
    </citation>
    <scope>NUCLEOTIDE SEQUENCE [LARGE SCALE GENOMIC DNA]</scope>
</reference>
<accession>A0A1F5P3B4</accession>
<evidence type="ECO:0000256" key="6">
    <source>
        <dbReference type="PROSITE-ProRule" id="PRU00706"/>
    </source>
</evidence>
<dbReference type="GO" id="GO:0004550">
    <property type="term" value="F:nucleoside diphosphate kinase activity"/>
    <property type="evidence" value="ECO:0007669"/>
    <property type="project" value="UniProtKB-EC"/>
</dbReference>
<keyword evidence="5 8" id="KW-0418">Kinase</keyword>
<evidence type="ECO:0000256" key="5">
    <source>
        <dbReference type="ARBA" id="ARBA00022777"/>
    </source>
</evidence>